<name>A0A0V1DK75_9BILA</name>
<proteinExistence type="predicted"/>
<protein>
    <submittedName>
        <fullName evidence="1">Uncharacterized protein</fullName>
    </submittedName>
</protein>
<dbReference type="Proteomes" id="UP000055024">
    <property type="component" value="Unassembled WGS sequence"/>
</dbReference>
<comment type="caution">
    <text evidence="1">The sequence shown here is derived from an EMBL/GenBank/DDBJ whole genome shotgun (WGS) entry which is preliminary data.</text>
</comment>
<dbReference type="EMBL" id="JYDP01010333">
    <property type="protein sequence ID" value="KRY61934.1"/>
    <property type="molecule type" value="Genomic_DNA"/>
</dbReference>
<feature type="non-terminal residue" evidence="1">
    <location>
        <position position="1"/>
    </location>
</feature>
<keyword evidence="2" id="KW-1185">Reference proteome</keyword>
<organism evidence="1 2">
    <name type="scientific">Trichinella zimbabwensis</name>
    <dbReference type="NCBI Taxonomy" id="268475"/>
    <lineage>
        <taxon>Eukaryota</taxon>
        <taxon>Metazoa</taxon>
        <taxon>Ecdysozoa</taxon>
        <taxon>Nematoda</taxon>
        <taxon>Enoplea</taxon>
        <taxon>Dorylaimia</taxon>
        <taxon>Trichinellida</taxon>
        <taxon>Trichinellidae</taxon>
        <taxon>Trichinella</taxon>
    </lineage>
</organism>
<accession>A0A0V1DK75</accession>
<evidence type="ECO:0000313" key="1">
    <source>
        <dbReference type="EMBL" id="KRY61934.1"/>
    </source>
</evidence>
<gene>
    <name evidence="1" type="ORF">T11_9904</name>
</gene>
<evidence type="ECO:0000313" key="2">
    <source>
        <dbReference type="Proteomes" id="UP000055024"/>
    </source>
</evidence>
<sequence>LKSAKNDFSGNFCENHPVSTQLVLNSPRKVRKMTFQEIFAKIAQ</sequence>
<dbReference type="AlphaFoldDB" id="A0A0V1DK75"/>
<feature type="non-terminal residue" evidence="1">
    <location>
        <position position="44"/>
    </location>
</feature>
<reference evidence="1 2" key="1">
    <citation type="submission" date="2015-01" db="EMBL/GenBank/DDBJ databases">
        <title>Evolution of Trichinella species and genotypes.</title>
        <authorList>
            <person name="Korhonen P.K."/>
            <person name="Edoardo P."/>
            <person name="Giuseppe L.R."/>
            <person name="Gasser R.B."/>
        </authorList>
    </citation>
    <scope>NUCLEOTIDE SEQUENCE [LARGE SCALE GENOMIC DNA]</scope>
    <source>
        <strain evidence="1">ISS1029</strain>
    </source>
</reference>